<evidence type="ECO:0000256" key="3">
    <source>
        <dbReference type="ARBA" id="ARBA00022833"/>
    </source>
</evidence>
<proteinExistence type="predicted"/>
<evidence type="ECO:0000256" key="2">
    <source>
        <dbReference type="ARBA" id="ARBA00022771"/>
    </source>
</evidence>
<accession>A0A1R3JJ29</accession>
<dbReference type="SMART" id="SM00356">
    <property type="entry name" value="ZnF_C3H1"/>
    <property type="match status" value="2"/>
</dbReference>
<reference evidence="8 9" key="1">
    <citation type="submission" date="2013-09" db="EMBL/GenBank/DDBJ databases">
        <title>Corchorus capsularis genome sequencing.</title>
        <authorList>
            <person name="Alam M."/>
            <person name="Haque M.S."/>
            <person name="Islam M.S."/>
            <person name="Emdad E.M."/>
            <person name="Islam M.M."/>
            <person name="Ahmed B."/>
            <person name="Halim A."/>
            <person name="Hossen Q.M.M."/>
            <person name="Hossain M.Z."/>
            <person name="Ahmed R."/>
            <person name="Khan M.M."/>
            <person name="Islam R."/>
            <person name="Rashid M.M."/>
            <person name="Khan S.A."/>
            <person name="Rahman M.S."/>
            <person name="Alam M."/>
        </authorList>
    </citation>
    <scope>NUCLEOTIDE SEQUENCE [LARGE SCALE GENOMIC DNA]</scope>
    <source>
        <strain evidence="9">cv. CVL-1</strain>
        <tissue evidence="8">Whole seedling</tissue>
    </source>
</reference>
<dbReference type="SUPFAM" id="SSF90229">
    <property type="entry name" value="CCCH zinc finger"/>
    <property type="match status" value="1"/>
</dbReference>
<dbReference type="OrthoDB" id="410307at2759"/>
<keyword evidence="1 5" id="KW-0479">Metal-binding</keyword>
<evidence type="ECO:0000256" key="6">
    <source>
        <dbReference type="SAM" id="MobiDB-lite"/>
    </source>
</evidence>
<dbReference type="OMA" id="RKFPYTA"/>
<evidence type="ECO:0000256" key="4">
    <source>
        <dbReference type="ARBA" id="ARBA00023125"/>
    </source>
</evidence>
<keyword evidence="3 5" id="KW-0862">Zinc</keyword>
<comment type="caution">
    <text evidence="8">The sequence shown here is derived from an EMBL/GenBank/DDBJ whole genome shotgun (WGS) entry which is preliminary data.</text>
</comment>
<dbReference type="EMBL" id="AWWV01007778">
    <property type="protein sequence ID" value="OMO94800.1"/>
    <property type="molecule type" value="Genomic_DNA"/>
</dbReference>
<feature type="region of interest" description="Disordered" evidence="6">
    <location>
        <begin position="337"/>
        <end position="363"/>
    </location>
</feature>
<dbReference type="Gene3D" id="3.30.1370.210">
    <property type="match status" value="1"/>
</dbReference>
<dbReference type="Pfam" id="PF25512">
    <property type="entry name" value="zf-CCCH_AtC3H23"/>
    <property type="match status" value="1"/>
</dbReference>
<dbReference type="PROSITE" id="PS50103">
    <property type="entry name" value="ZF_C3H1"/>
    <property type="match status" value="1"/>
</dbReference>
<organism evidence="8 9">
    <name type="scientific">Corchorus capsularis</name>
    <name type="common">Jute</name>
    <dbReference type="NCBI Taxonomy" id="210143"/>
    <lineage>
        <taxon>Eukaryota</taxon>
        <taxon>Viridiplantae</taxon>
        <taxon>Streptophyta</taxon>
        <taxon>Embryophyta</taxon>
        <taxon>Tracheophyta</taxon>
        <taxon>Spermatophyta</taxon>
        <taxon>Magnoliopsida</taxon>
        <taxon>eudicotyledons</taxon>
        <taxon>Gunneridae</taxon>
        <taxon>Pentapetalae</taxon>
        <taxon>rosids</taxon>
        <taxon>malvids</taxon>
        <taxon>Malvales</taxon>
        <taxon>Malvaceae</taxon>
        <taxon>Grewioideae</taxon>
        <taxon>Apeibeae</taxon>
        <taxon>Corchorus</taxon>
    </lineage>
</organism>
<evidence type="ECO:0000313" key="9">
    <source>
        <dbReference type="Proteomes" id="UP000188268"/>
    </source>
</evidence>
<keyword evidence="4" id="KW-0238">DNA-binding</keyword>
<dbReference type="GO" id="GO:0003677">
    <property type="term" value="F:DNA binding"/>
    <property type="evidence" value="ECO:0007669"/>
    <property type="project" value="UniProtKB-KW"/>
</dbReference>
<evidence type="ECO:0000256" key="1">
    <source>
        <dbReference type="ARBA" id="ARBA00022723"/>
    </source>
</evidence>
<dbReference type="STRING" id="210143.A0A1R3JJ29"/>
<dbReference type="InterPro" id="IPR045234">
    <property type="entry name" value="Unkempt-like"/>
</dbReference>
<feature type="domain" description="C3H1-type" evidence="7">
    <location>
        <begin position="163"/>
        <end position="190"/>
    </location>
</feature>
<feature type="zinc finger region" description="C3H1-type" evidence="5">
    <location>
        <begin position="163"/>
        <end position="190"/>
    </location>
</feature>
<gene>
    <name evidence="8" type="ORF">CCACVL1_05790</name>
</gene>
<evidence type="ECO:0000256" key="5">
    <source>
        <dbReference type="PROSITE-ProRule" id="PRU00723"/>
    </source>
</evidence>
<evidence type="ECO:0000259" key="7">
    <source>
        <dbReference type="PROSITE" id="PS50103"/>
    </source>
</evidence>
<feature type="region of interest" description="Disordered" evidence="6">
    <location>
        <begin position="299"/>
        <end position="320"/>
    </location>
</feature>
<dbReference type="InterPro" id="IPR057444">
    <property type="entry name" value="Znf-CCCH_AtC3H23-like"/>
</dbReference>
<dbReference type="AlphaFoldDB" id="A0A1R3JJ29"/>
<dbReference type="PANTHER" id="PTHR14493:SF109">
    <property type="entry name" value="ZINC FINGER CCCH DOMAIN-CONTAINING PROTEIN 54"/>
    <property type="match status" value="1"/>
</dbReference>
<dbReference type="Proteomes" id="UP000188268">
    <property type="component" value="Unassembled WGS sequence"/>
</dbReference>
<keyword evidence="9" id="KW-1185">Reference proteome</keyword>
<evidence type="ECO:0000313" key="8">
    <source>
        <dbReference type="EMBL" id="OMO94800.1"/>
    </source>
</evidence>
<dbReference type="PANTHER" id="PTHR14493">
    <property type="entry name" value="UNKEMPT FAMILY MEMBER"/>
    <property type="match status" value="1"/>
</dbReference>
<dbReference type="Gramene" id="OMO94800">
    <property type="protein sequence ID" value="OMO94800"/>
    <property type="gene ID" value="CCACVL1_05790"/>
</dbReference>
<sequence length="374" mass="42239">MDFDSLESVRTSKALKKFYYHRRKLTSEMKQFKLSGCLASSDNRSVTSEDDNFQCRCLGFHNLINKKEVLVTENVNGIKVTTLDINIEEQQYICSLHPTAQQQAAAIAQYNDALDEAIYGSDEFRMYAYKIKRCTRLRSHDWTECPYAHRGEKAQRRDPRKFPYTAIACPAFRTGKCPKGDGCEFAHGVFEYWLHPARYRTRACNAGRFCQRKVCFFAHTPEQLRAEPNYSCHFAYKGKMTNGGDHHHHHHYYYHPADQPMMVAGNIVIAPSGGSGGEGSSTSMQGVPAVVVHERPLPSPSASAMQVNRRESGGGGGFEGVSGVSDLLKSLKALKMREDEEEARERLRRRNNVGVDVVDSDLPDDLDWISDLVK</sequence>
<dbReference type="GO" id="GO:0008270">
    <property type="term" value="F:zinc ion binding"/>
    <property type="evidence" value="ECO:0007669"/>
    <property type="project" value="UniProtKB-KW"/>
</dbReference>
<name>A0A1R3JJ29_COCAP</name>
<dbReference type="InterPro" id="IPR000571">
    <property type="entry name" value="Znf_CCCH"/>
</dbReference>
<protein>
    <submittedName>
        <fullName evidence="8">Zinc finger, CCCH-type</fullName>
    </submittedName>
</protein>
<keyword evidence="2 5" id="KW-0863">Zinc-finger</keyword>
<dbReference type="InterPro" id="IPR036855">
    <property type="entry name" value="Znf_CCCH_sf"/>
</dbReference>